<dbReference type="InterPro" id="IPR010719">
    <property type="entry name" value="MnmM_MeTrfase"/>
</dbReference>
<keyword evidence="1" id="KW-0489">Methyltransferase</keyword>
<dbReference type="GO" id="GO:0008168">
    <property type="term" value="F:methyltransferase activity"/>
    <property type="evidence" value="ECO:0007669"/>
    <property type="project" value="UniProtKB-KW"/>
</dbReference>
<evidence type="ECO:0000313" key="1">
    <source>
        <dbReference type="EMBL" id="OOL80986.1"/>
    </source>
</evidence>
<reference evidence="1 2" key="1">
    <citation type="submission" date="2017-01" db="EMBL/GenBank/DDBJ databases">
        <title>Complete Genome Sequence of Dolosigranulum pigrum isolated from a Patient with interstitial lung disease.</title>
        <authorList>
            <person name="Mukhopadhyay R."/>
            <person name="Joaquin J."/>
            <person name="Hogue R."/>
            <person name="Fitzgerald S."/>
            <person name="Jospin G."/>
            <person name="Eisen J.A."/>
            <person name="Chaturvedi V."/>
        </authorList>
    </citation>
    <scope>NUCLEOTIDE SEQUENCE [LARGE SCALE GENOMIC DNA]</scope>
    <source>
        <strain evidence="1 2">15S00348</strain>
    </source>
</reference>
<dbReference type="AlphaFoldDB" id="A0A1S8KMQ2"/>
<dbReference type="RefSeq" id="WP_077862497.1">
    <property type="nucleotide sequence ID" value="NZ_CP040411.1"/>
</dbReference>
<keyword evidence="1" id="KW-0808">Transferase</keyword>
<name>A0A1S8KMQ2_9LACT</name>
<gene>
    <name evidence="1" type="ORF">BWX42_03720</name>
</gene>
<dbReference type="PANTHER" id="PTHR35276">
    <property type="entry name" value="S-ADENOSYL-L-METHIONINE-DEPENDENT METHYLTRANSFERASES SUPERFAMILY PROTEIN"/>
    <property type="match status" value="1"/>
</dbReference>
<dbReference type="Proteomes" id="UP000190409">
    <property type="component" value="Unassembled WGS sequence"/>
</dbReference>
<protein>
    <submittedName>
        <fullName evidence="1">16S rRNA (Cytosine(1402)-N(4))-methyltransferase</fullName>
    </submittedName>
</protein>
<dbReference type="SUPFAM" id="SSF53335">
    <property type="entry name" value="S-adenosyl-L-methionine-dependent methyltransferases"/>
    <property type="match status" value="1"/>
</dbReference>
<sequence length="187" mass="20737">MLQSPLAFNHRLLATHLKPRDCVIDATIGNGHDSLFLKQHIGREGHLYGFDIQEQAITQTTNRLKQADCLHNVTLIQAGHEQMQAHISTNETISAIVFNLGYLPSADKSIITTPDTTIAALEQSLQLIKRGGIVTVMIYYGHDGGQTEKEAVLSFFQALDQQAFSVICYRPLNQVNQPPFLIAAEKL</sequence>
<dbReference type="GO" id="GO:0032259">
    <property type="term" value="P:methylation"/>
    <property type="evidence" value="ECO:0007669"/>
    <property type="project" value="UniProtKB-KW"/>
</dbReference>
<evidence type="ECO:0000313" key="2">
    <source>
        <dbReference type="Proteomes" id="UP000190409"/>
    </source>
</evidence>
<dbReference type="EMBL" id="MUYF01000003">
    <property type="protein sequence ID" value="OOL80986.1"/>
    <property type="molecule type" value="Genomic_DNA"/>
</dbReference>
<dbReference type="Gene3D" id="3.40.50.150">
    <property type="entry name" value="Vaccinia Virus protein VP39"/>
    <property type="match status" value="1"/>
</dbReference>
<accession>A0A1S8KMQ2</accession>
<dbReference type="Pfam" id="PF06962">
    <property type="entry name" value="rRNA_methylase"/>
    <property type="match status" value="1"/>
</dbReference>
<organism evidence="1 2">
    <name type="scientific">Dolosigranulum pigrum</name>
    <dbReference type="NCBI Taxonomy" id="29394"/>
    <lineage>
        <taxon>Bacteria</taxon>
        <taxon>Bacillati</taxon>
        <taxon>Bacillota</taxon>
        <taxon>Bacilli</taxon>
        <taxon>Lactobacillales</taxon>
        <taxon>Carnobacteriaceae</taxon>
        <taxon>Dolosigranulum</taxon>
    </lineage>
</organism>
<dbReference type="InterPro" id="IPR029063">
    <property type="entry name" value="SAM-dependent_MTases_sf"/>
</dbReference>
<comment type="caution">
    <text evidence="1">The sequence shown here is derived from an EMBL/GenBank/DDBJ whole genome shotgun (WGS) entry which is preliminary data.</text>
</comment>
<proteinExistence type="predicted"/>
<dbReference type="PANTHER" id="PTHR35276:SF1">
    <property type="entry name" value="TRNA (MNM(5)S(2)U34)-METHYLTRANSFERASE, CHLOROPLASTIC"/>
    <property type="match status" value="1"/>
</dbReference>